<organism evidence="2 3">
    <name type="scientific">Pyrobaculum neutrophilum (strain DSM 2338 / JCM 9278 / NBRC 100436 / V24Sta)</name>
    <name type="common">Thermoproteus neutrophilus</name>
    <dbReference type="NCBI Taxonomy" id="444157"/>
    <lineage>
        <taxon>Archaea</taxon>
        <taxon>Thermoproteota</taxon>
        <taxon>Thermoprotei</taxon>
        <taxon>Thermoproteales</taxon>
        <taxon>Thermoproteaceae</taxon>
        <taxon>Pyrobaculum</taxon>
    </lineage>
</organism>
<keyword evidence="3" id="KW-1185">Reference proteome</keyword>
<evidence type="ECO:0000313" key="2">
    <source>
        <dbReference type="EMBL" id="ACB38962.1"/>
    </source>
</evidence>
<dbReference type="EMBL" id="CP001014">
    <property type="protein sequence ID" value="ACB38962.1"/>
    <property type="molecule type" value="Genomic_DNA"/>
</dbReference>
<dbReference type="KEGG" id="tne:Tneu_0004"/>
<gene>
    <name evidence="2" type="ordered locus">Tneu_0004</name>
</gene>
<feature type="region of interest" description="Disordered" evidence="1">
    <location>
        <begin position="47"/>
        <end position="66"/>
    </location>
</feature>
<dbReference type="AlphaFoldDB" id="B1Y9P0"/>
<reference evidence="2" key="1">
    <citation type="submission" date="2008-03" db="EMBL/GenBank/DDBJ databases">
        <title>Complete sequence of Thermoproteus neutrophilus V24Sta.</title>
        <authorList>
            <consortium name="US DOE Joint Genome Institute"/>
            <person name="Copeland A."/>
            <person name="Lucas S."/>
            <person name="Lapidus A."/>
            <person name="Glavina del Rio T."/>
            <person name="Dalin E."/>
            <person name="Tice H."/>
            <person name="Bruce D."/>
            <person name="Goodwin L."/>
            <person name="Pitluck S."/>
            <person name="Sims D."/>
            <person name="Brettin T."/>
            <person name="Detter J.C."/>
            <person name="Han C."/>
            <person name="Kuske C.R."/>
            <person name="Schmutz J."/>
            <person name="Larimer F."/>
            <person name="Land M."/>
            <person name="Hauser L."/>
            <person name="Kyrpides N."/>
            <person name="Mikhailova N."/>
            <person name="Biddle J.F."/>
            <person name="Zhang Z."/>
            <person name="Fitz-Gibbon S.T."/>
            <person name="Lowe T.M."/>
            <person name="Saltikov C."/>
            <person name="House C.H."/>
            <person name="Richardson P."/>
        </authorList>
    </citation>
    <scope>NUCLEOTIDE SEQUENCE [LARGE SCALE GENOMIC DNA]</scope>
    <source>
        <strain evidence="2">V24Sta</strain>
    </source>
</reference>
<proteinExistence type="predicted"/>
<accession>B1Y9P0</accession>
<dbReference type="eggNOG" id="arCOG00194">
    <property type="taxonomic scope" value="Archaea"/>
</dbReference>
<name>B1Y9P0_PYRNV</name>
<evidence type="ECO:0000256" key="1">
    <source>
        <dbReference type="SAM" id="MobiDB-lite"/>
    </source>
</evidence>
<sequence length="83" mass="9095">MRRRLVVAALLTVGALALLLDEPTAGVDVVHALEVGYAKSRGPRVARCDPRAAAGPGEPQRGLARKRRQQIITWRKSAIWRSL</sequence>
<dbReference type="Proteomes" id="UP000001694">
    <property type="component" value="Chromosome"/>
</dbReference>
<dbReference type="STRING" id="444157.Tneu_0004"/>
<evidence type="ECO:0000313" key="3">
    <source>
        <dbReference type="Proteomes" id="UP000001694"/>
    </source>
</evidence>
<protein>
    <submittedName>
        <fullName evidence="2">Uncharacterized protein</fullName>
    </submittedName>
</protein>
<dbReference type="HOGENOM" id="CLU_2534816_0_0_2"/>